<accession>A0A2U1MLF7</accession>
<name>A0A2U1MLF7_ARTAN</name>
<organism evidence="2 3">
    <name type="scientific">Artemisia annua</name>
    <name type="common">Sweet wormwood</name>
    <dbReference type="NCBI Taxonomy" id="35608"/>
    <lineage>
        <taxon>Eukaryota</taxon>
        <taxon>Viridiplantae</taxon>
        <taxon>Streptophyta</taxon>
        <taxon>Embryophyta</taxon>
        <taxon>Tracheophyta</taxon>
        <taxon>Spermatophyta</taxon>
        <taxon>Magnoliopsida</taxon>
        <taxon>eudicotyledons</taxon>
        <taxon>Gunneridae</taxon>
        <taxon>Pentapetalae</taxon>
        <taxon>asterids</taxon>
        <taxon>campanulids</taxon>
        <taxon>Asterales</taxon>
        <taxon>Asteraceae</taxon>
        <taxon>Asteroideae</taxon>
        <taxon>Anthemideae</taxon>
        <taxon>Artemisiinae</taxon>
        <taxon>Artemisia</taxon>
    </lineage>
</organism>
<gene>
    <name evidence="2" type="ORF">CTI12_AA369880</name>
</gene>
<reference evidence="2 3" key="1">
    <citation type="journal article" date="2018" name="Mol. Plant">
        <title>The genome of Artemisia annua provides insight into the evolution of Asteraceae family and artemisinin biosynthesis.</title>
        <authorList>
            <person name="Shen Q."/>
            <person name="Zhang L."/>
            <person name="Liao Z."/>
            <person name="Wang S."/>
            <person name="Yan T."/>
            <person name="Shi P."/>
            <person name="Liu M."/>
            <person name="Fu X."/>
            <person name="Pan Q."/>
            <person name="Wang Y."/>
            <person name="Lv Z."/>
            <person name="Lu X."/>
            <person name="Zhang F."/>
            <person name="Jiang W."/>
            <person name="Ma Y."/>
            <person name="Chen M."/>
            <person name="Hao X."/>
            <person name="Li L."/>
            <person name="Tang Y."/>
            <person name="Lv G."/>
            <person name="Zhou Y."/>
            <person name="Sun X."/>
            <person name="Brodelius P.E."/>
            <person name="Rose J.K.C."/>
            <person name="Tang K."/>
        </authorList>
    </citation>
    <scope>NUCLEOTIDE SEQUENCE [LARGE SCALE GENOMIC DNA]</scope>
    <source>
        <strain evidence="3">cv. Huhao1</strain>
        <tissue evidence="2">Leaf</tissue>
    </source>
</reference>
<keyword evidence="1" id="KW-0175">Coiled coil</keyword>
<evidence type="ECO:0000256" key="1">
    <source>
        <dbReference type="SAM" id="Coils"/>
    </source>
</evidence>
<dbReference type="STRING" id="35608.A0A2U1MLF7"/>
<keyword evidence="3" id="KW-1185">Reference proteome</keyword>
<evidence type="ECO:0000313" key="3">
    <source>
        <dbReference type="Proteomes" id="UP000245207"/>
    </source>
</evidence>
<evidence type="ECO:0000313" key="2">
    <source>
        <dbReference type="EMBL" id="PWA62067.1"/>
    </source>
</evidence>
<dbReference type="AlphaFoldDB" id="A0A2U1MLF7"/>
<protein>
    <submittedName>
        <fullName evidence="2">ATPase</fullName>
    </submittedName>
</protein>
<feature type="coiled-coil region" evidence="1">
    <location>
        <begin position="135"/>
        <end position="162"/>
    </location>
</feature>
<dbReference type="EMBL" id="PKPP01004952">
    <property type="protein sequence ID" value="PWA62067.1"/>
    <property type="molecule type" value="Genomic_DNA"/>
</dbReference>
<proteinExistence type="predicted"/>
<comment type="caution">
    <text evidence="2">The sequence shown here is derived from an EMBL/GenBank/DDBJ whole genome shotgun (WGS) entry which is preliminary data.</text>
</comment>
<sequence length="175" mass="20051">MMRRFMWKKLVRAAMKIMAKSFKAIMEWWKEMAQNSKANEKPVVMKGAQNVAKEVVRTRSTLSAWSCMGARRLPVGNAPTDDFSETSLIESFTKLSNLIEQWLSFSSSIDNGSTSFVGNPSRGIFRSLPLLVNIIENLQLDIENDCEDLDRLMKTVRKLQDDQRKLIYILRSLNG</sequence>
<dbReference type="Proteomes" id="UP000245207">
    <property type="component" value="Unassembled WGS sequence"/>
</dbReference>